<evidence type="ECO:0000313" key="9">
    <source>
        <dbReference type="EMBL" id="MCP1726276.1"/>
    </source>
</evidence>
<evidence type="ECO:0000259" key="5">
    <source>
        <dbReference type="Pfam" id="PF00441"/>
    </source>
</evidence>
<dbReference type="InterPro" id="IPR009075">
    <property type="entry name" value="AcylCo_DH/oxidase_C"/>
</dbReference>
<dbReference type="InterPro" id="IPR052904">
    <property type="entry name" value="Acyl-CoA_dehydrogenase-like"/>
</dbReference>
<dbReference type="InterPro" id="IPR006091">
    <property type="entry name" value="Acyl-CoA_Oxase/DH_mid-dom"/>
</dbReference>
<name>A0ABT1G4Q3_9GAMM</name>
<evidence type="ECO:0000259" key="7">
    <source>
        <dbReference type="Pfam" id="PF18158"/>
    </source>
</evidence>
<gene>
    <name evidence="9" type="ORF">J2T60_000241</name>
</gene>
<dbReference type="InterPro" id="IPR009100">
    <property type="entry name" value="AcylCoA_DH/oxidase_NM_dom_sf"/>
</dbReference>
<dbReference type="Pfam" id="PF18158">
    <property type="entry name" value="AidB_N"/>
    <property type="match status" value="1"/>
</dbReference>
<feature type="domain" description="Acyl-CoA dehydrogenase 11-like C-terminal" evidence="8">
    <location>
        <begin position="459"/>
        <end position="541"/>
    </location>
</feature>
<dbReference type="Pfam" id="PF00441">
    <property type="entry name" value="Acyl-CoA_dh_1"/>
    <property type="match status" value="1"/>
</dbReference>
<keyword evidence="3 4" id="KW-0274">FAD</keyword>
<accession>A0ABT1G4Q3</accession>
<dbReference type="PANTHER" id="PTHR42707:SF2">
    <property type="entry name" value="ACD11 DEHYDROGENASE"/>
    <property type="match status" value="1"/>
</dbReference>
<comment type="similarity">
    <text evidence="1 4">Belongs to the acyl-CoA dehydrogenase family.</text>
</comment>
<evidence type="ECO:0000259" key="8">
    <source>
        <dbReference type="Pfam" id="PF22217"/>
    </source>
</evidence>
<keyword evidence="2 4" id="KW-0285">Flavoprotein</keyword>
<dbReference type="Gene3D" id="6.10.250.600">
    <property type="match status" value="1"/>
</dbReference>
<dbReference type="Gene3D" id="2.40.110.20">
    <property type="match status" value="1"/>
</dbReference>
<sequence>MASFYQQGPTLPASLAADGALDAYLKLRLPERLAGQWRGPLERLWARSRDEMAPLAAAAEANPPEHISYDPWGRRIDLIQVCPEWQKLEGIASEEGVIATAYERADGAWSRVHQFLRLYLYHPNSAIASCPMAMTDGAARVLQRHGDEDLKRWVLPRLLSRDSSRFWTAGQWMTERGGGSDVSRSETIAVPEGDEGYRLYGVKWFTSATTAQVAMTLARVEDDQGRDEKLSLFFVEVRDQAGQLRNIQVNRLKDKLGTRALPTAELTLEGTPARLVGERGRGVATIADILNITRLYNACCAAGYMGQGLALARDYAGKREAFGKPLIEHPLHRETLADLTVEHEVAFQLVFECARLLGREECGEASERELTCLRLLTPVTKLYTGKQVVAAISEVLEAFGGAGYVEDTRLPQLLRNAQVLPIWEGTTNVLSLDLLRAMQRNDGWTQLIDALDARLKAITTTAFSREREIIQAELNTLAHWPEQLQAVSSEALQANARKLAFRLAALVAAVLLLEQAELAGEGDMGDRYQAILNRWLRQRLGCSDHAAYPAGEAVRILDMGGVD</sequence>
<dbReference type="Proteomes" id="UP001523550">
    <property type="component" value="Unassembled WGS sequence"/>
</dbReference>
<organism evidence="9 10">
    <name type="scientific">Natronospira proteinivora</name>
    <dbReference type="NCBI Taxonomy" id="1807133"/>
    <lineage>
        <taxon>Bacteria</taxon>
        <taxon>Pseudomonadati</taxon>
        <taxon>Pseudomonadota</taxon>
        <taxon>Gammaproteobacteria</taxon>
        <taxon>Natronospirales</taxon>
        <taxon>Natronospiraceae</taxon>
        <taxon>Natronospira</taxon>
    </lineage>
</organism>
<feature type="domain" description="Acyl-CoA dehydrogenase/oxidase C-terminal" evidence="5">
    <location>
        <begin position="280"/>
        <end position="438"/>
    </location>
</feature>
<dbReference type="Pfam" id="PF02770">
    <property type="entry name" value="Acyl-CoA_dh_M"/>
    <property type="match status" value="1"/>
</dbReference>
<proteinExistence type="inferred from homology"/>
<dbReference type="InterPro" id="IPR036250">
    <property type="entry name" value="AcylCo_DH-like_C"/>
</dbReference>
<dbReference type="Gene3D" id="1.20.140.10">
    <property type="entry name" value="Butyryl-CoA Dehydrogenase, subunit A, domain 3"/>
    <property type="match status" value="1"/>
</dbReference>
<dbReference type="SUPFAM" id="SSF47203">
    <property type="entry name" value="Acyl-CoA dehydrogenase C-terminal domain-like"/>
    <property type="match status" value="1"/>
</dbReference>
<feature type="domain" description="Adaptive response protein AidB N-terminal" evidence="7">
    <location>
        <begin position="49"/>
        <end position="161"/>
    </location>
</feature>
<evidence type="ECO:0000313" key="10">
    <source>
        <dbReference type="Proteomes" id="UP001523550"/>
    </source>
</evidence>
<evidence type="ECO:0000256" key="2">
    <source>
        <dbReference type="ARBA" id="ARBA00022630"/>
    </source>
</evidence>
<dbReference type="SUPFAM" id="SSF56645">
    <property type="entry name" value="Acyl-CoA dehydrogenase NM domain-like"/>
    <property type="match status" value="1"/>
</dbReference>
<comment type="caution">
    <text evidence="9">The sequence shown here is derived from an EMBL/GenBank/DDBJ whole genome shotgun (WGS) entry which is preliminary data.</text>
</comment>
<evidence type="ECO:0000259" key="6">
    <source>
        <dbReference type="Pfam" id="PF02770"/>
    </source>
</evidence>
<comment type="cofactor">
    <cofactor evidence="4">
        <name>FAD</name>
        <dbReference type="ChEBI" id="CHEBI:57692"/>
    </cofactor>
</comment>
<evidence type="ECO:0000256" key="3">
    <source>
        <dbReference type="ARBA" id="ARBA00022827"/>
    </source>
</evidence>
<keyword evidence="4" id="KW-0560">Oxidoreductase</keyword>
<keyword evidence="10" id="KW-1185">Reference proteome</keyword>
<protein>
    <submittedName>
        <fullName evidence="9">Alkylation response protein AidB-like acyl-CoA dehydrogenase</fullName>
    </submittedName>
</protein>
<dbReference type="InterPro" id="IPR053998">
    <property type="entry name" value="ACDH-11_C"/>
</dbReference>
<dbReference type="InterPro" id="IPR041504">
    <property type="entry name" value="AidB_N"/>
</dbReference>
<dbReference type="Pfam" id="PF22217">
    <property type="entry name" value="ACDH-11_C"/>
    <property type="match status" value="1"/>
</dbReference>
<dbReference type="RefSeq" id="WP_253444294.1">
    <property type="nucleotide sequence ID" value="NZ_JALJYF010000001.1"/>
</dbReference>
<dbReference type="EMBL" id="JALJYF010000001">
    <property type="protein sequence ID" value="MCP1726276.1"/>
    <property type="molecule type" value="Genomic_DNA"/>
</dbReference>
<feature type="domain" description="Acyl-CoA oxidase/dehydrogenase middle" evidence="6">
    <location>
        <begin position="171"/>
        <end position="269"/>
    </location>
</feature>
<reference evidence="9 10" key="1">
    <citation type="submission" date="2022-03" db="EMBL/GenBank/DDBJ databases">
        <title>Genomic Encyclopedia of Type Strains, Phase III (KMG-III): the genomes of soil and plant-associated and newly described type strains.</title>
        <authorList>
            <person name="Whitman W."/>
        </authorList>
    </citation>
    <scope>NUCLEOTIDE SEQUENCE [LARGE SCALE GENOMIC DNA]</scope>
    <source>
        <strain evidence="9 10">BSker1</strain>
    </source>
</reference>
<dbReference type="PANTHER" id="PTHR42707">
    <property type="entry name" value="ACYL-COA DEHYDROGENASE"/>
    <property type="match status" value="1"/>
</dbReference>
<evidence type="ECO:0000256" key="4">
    <source>
        <dbReference type="RuleBase" id="RU362125"/>
    </source>
</evidence>
<evidence type="ECO:0000256" key="1">
    <source>
        <dbReference type="ARBA" id="ARBA00009347"/>
    </source>
</evidence>